<dbReference type="EMBL" id="SJPL01000001">
    <property type="protein sequence ID" value="TWT69699.1"/>
    <property type="molecule type" value="Genomic_DNA"/>
</dbReference>
<comment type="caution">
    <text evidence="3">The sequence shown here is derived from an EMBL/GenBank/DDBJ whole genome shotgun (WGS) entry which is preliminary data.</text>
</comment>
<dbReference type="OrthoDB" id="292798at2"/>
<feature type="signal peptide" evidence="2">
    <location>
        <begin position="1"/>
        <end position="27"/>
    </location>
</feature>
<sequence precursor="true">MRLSHLLRAAWLALFAMLLVSAGPVSAQGYGEDDGEEDYGYGEEEEYGYGDEYMDGYGSSSSRGGSTSEILTAMQTQFKSEIDMTDLAGLFGPSAGGSVNAGPELLNQARSAYMSGNLPVAMKLYHAHLAAEYDQAQDEIAKLRLSKLLSRPVWNIRFGVSMMVRGDIEEGYNPISANMRTASSGGYGGDDYGYGDEGGGDGYGGEEDYGYGDEEPDYGYGDEYGGGSGMDAYGSGGPGRNQPPPRVVEMLSGTVDARFKEVIGSVSELFAQRFGEHYQAGHFGAALADVTPPPKKENNRGGYGGRRGEEPEPEAQYAITDEFSPNTDYPLWQPGLLFIGEGEHESMLDKAKQAGCDFLFHFDVAIRLEGKKPPRNICRCRLYHVGSGKAFAASGAFDNYEVMASKQRRGRGRQQTEDYDPGTAHINDSLDQLFATIKLKLVTADMPELSEQAAEYRVSKLLSGDPGQVLERLAEIRAYQSRGLLNEDDVAKAYQIIAGNDGLTLLYGSDDAKTKVVQEMINAD</sequence>
<proteinExistence type="predicted"/>
<evidence type="ECO:0000256" key="1">
    <source>
        <dbReference type="SAM" id="MobiDB-lite"/>
    </source>
</evidence>
<gene>
    <name evidence="3" type="ORF">Pan14r_19900</name>
</gene>
<evidence type="ECO:0000256" key="2">
    <source>
        <dbReference type="SAM" id="SignalP"/>
    </source>
</evidence>
<evidence type="ECO:0000313" key="3">
    <source>
        <dbReference type="EMBL" id="TWT69699.1"/>
    </source>
</evidence>
<protein>
    <submittedName>
        <fullName evidence="3">Uncharacterized protein</fullName>
    </submittedName>
</protein>
<keyword evidence="4" id="KW-1185">Reference proteome</keyword>
<evidence type="ECO:0000313" key="4">
    <source>
        <dbReference type="Proteomes" id="UP000317238"/>
    </source>
</evidence>
<dbReference type="Proteomes" id="UP000317238">
    <property type="component" value="Unassembled WGS sequence"/>
</dbReference>
<reference evidence="3 4" key="1">
    <citation type="submission" date="2019-02" db="EMBL/GenBank/DDBJ databases">
        <title>Deep-cultivation of Planctomycetes and their phenomic and genomic characterization uncovers novel biology.</title>
        <authorList>
            <person name="Wiegand S."/>
            <person name="Jogler M."/>
            <person name="Boedeker C."/>
            <person name="Pinto D."/>
            <person name="Vollmers J."/>
            <person name="Rivas-Marin E."/>
            <person name="Kohn T."/>
            <person name="Peeters S.H."/>
            <person name="Heuer A."/>
            <person name="Rast P."/>
            <person name="Oberbeckmann S."/>
            <person name="Bunk B."/>
            <person name="Jeske O."/>
            <person name="Meyerdierks A."/>
            <person name="Storesund J.E."/>
            <person name="Kallscheuer N."/>
            <person name="Luecker S."/>
            <person name="Lage O.M."/>
            <person name="Pohl T."/>
            <person name="Merkel B.J."/>
            <person name="Hornburger P."/>
            <person name="Mueller R.-W."/>
            <person name="Bruemmer F."/>
            <person name="Labrenz M."/>
            <person name="Spormann A.M."/>
            <person name="Op Den Camp H."/>
            <person name="Overmann J."/>
            <person name="Amann R."/>
            <person name="Jetten M.S.M."/>
            <person name="Mascher T."/>
            <person name="Medema M.H."/>
            <person name="Devos D.P."/>
            <person name="Kaster A.-K."/>
            <person name="Ovreas L."/>
            <person name="Rohde M."/>
            <person name="Galperin M.Y."/>
            <person name="Jogler C."/>
        </authorList>
    </citation>
    <scope>NUCLEOTIDE SEQUENCE [LARGE SCALE GENOMIC DNA]</scope>
    <source>
        <strain evidence="3 4">Pan14r</strain>
    </source>
</reference>
<keyword evidence="2" id="KW-0732">Signal</keyword>
<dbReference type="RefSeq" id="WP_146438987.1">
    <property type="nucleotide sequence ID" value="NZ_SJPL01000001.1"/>
</dbReference>
<organism evidence="3 4">
    <name type="scientific">Crateriforma conspicua</name>
    <dbReference type="NCBI Taxonomy" id="2527996"/>
    <lineage>
        <taxon>Bacteria</taxon>
        <taxon>Pseudomonadati</taxon>
        <taxon>Planctomycetota</taxon>
        <taxon>Planctomycetia</taxon>
        <taxon>Planctomycetales</taxon>
        <taxon>Planctomycetaceae</taxon>
        <taxon>Crateriforma</taxon>
    </lineage>
</organism>
<name>A0A5C5Y4E1_9PLAN</name>
<accession>A0A5C5Y4E1</accession>
<dbReference type="AlphaFoldDB" id="A0A5C5Y4E1"/>
<feature type="region of interest" description="Disordered" evidence="1">
    <location>
        <begin position="287"/>
        <end position="312"/>
    </location>
</feature>
<feature type="chain" id="PRO_5022785506" evidence="2">
    <location>
        <begin position="28"/>
        <end position="524"/>
    </location>
</feature>